<organism evidence="4 5">
    <name type="scientific">Bowdeniella nasicola</name>
    <dbReference type="NCBI Taxonomy" id="208480"/>
    <lineage>
        <taxon>Bacteria</taxon>
        <taxon>Bacillati</taxon>
        <taxon>Actinomycetota</taxon>
        <taxon>Actinomycetes</taxon>
        <taxon>Actinomycetales</taxon>
        <taxon>Actinomycetaceae</taxon>
        <taxon>Bowdeniella</taxon>
    </lineage>
</organism>
<dbReference type="AlphaFoldDB" id="A0A1H4CQA4"/>
<dbReference type="OrthoDB" id="3267347at2"/>
<dbReference type="RefSeq" id="WP_092565514.1">
    <property type="nucleotide sequence ID" value="NZ_FNQV01000013.1"/>
</dbReference>
<accession>A0A1H4CQA4</accession>
<dbReference type="Pfam" id="PF19516">
    <property type="entry name" value="DUF6049"/>
    <property type="match status" value="1"/>
</dbReference>
<keyword evidence="3" id="KW-0732">Signal</keyword>
<dbReference type="EMBL" id="FNQV01000013">
    <property type="protein sequence ID" value="SEA62596.1"/>
    <property type="molecule type" value="Genomic_DNA"/>
</dbReference>
<evidence type="ECO:0000313" key="4">
    <source>
        <dbReference type="EMBL" id="SEA62596.1"/>
    </source>
</evidence>
<dbReference type="InterPro" id="IPR046112">
    <property type="entry name" value="DUF6049"/>
</dbReference>
<keyword evidence="5" id="KW-1185">Reference proteome</keyword>
<evidence type="ECO:0000256" key="2">
    <source>
        <dbReference type="SAM" id="Phobius"/>
    </source>
</evidence>
<evidence type="ECO:0000256" key="3">
    <source>
        <dbReference type="SAM" id="SignalP"/>
    </source>
</evidence>
<evidence type="ECO:0000313" key="5">
    <source>
        <dbReference type="Proteomes" id="UP000199288"/>
    </source>
</evidence>
<keyword evidence="2" id="KW-0812">Transmembrane</keyword>
<keyword evidence="2" id="KW-1133">Transmembrane helix</keyword>
<feature type="signal peptide" evidence="3">
    <location>
        <begin position="1"/>
        <end position="29"/>
    </location>
</feature>
<proteinExistence type="predicted"/>
<dbReference type="Proteomes" id="UP000199288">
    <property type="component" value="Unassembled WGS sequence"/>
</dbReference>
<name>A0A1H4CQA4_9ACTO</name>
<feature type="region of interest" description="Disordered" evidence="1">
    <location>
        <begin position="618"/>
        <end position="639"/>
    </location>
</feature>
<protein>
    <submittedName>
        <fullName evidence="4">Uncharacterized protein</fullName>
    </submittedName>
</protein>
<feature type="transmembrane region" description="Helical" evidence="2">
    <location>
        <begin position="592"/>
        <end position="614"/>
    </location>
</feature>
<evidence type="ECO:0000256" key="1">
    <source>
        <dbReference type="SAM" id="MobiDB-lite"/>
    </source>
</evidence>
<sequence>MSRARLVSILALLCALAAAWLPAVPDASAAGGIRVEIIDQAPAVLAGPSDITLRVRVTNESSTPIPEPVAEVRLQTWTPVARERLDDWLSGRDDNSSTPLTTTTLNELGAGASAEASLTVPKEDLPTISRGPRGILVRVAAAGLSDGAGDAGSAAPPEAGIARSYVVNWPDTSLPASNFLILGTASASSRDILADPMSDAATPERKTAIATLASAGVTLVGDPALRGLEATPMLTLPAGDPDISALASFDAGRARLAESLRAAPSSLPLLWWPREVSKEALALRPKDAVLVVRDDQVRKPAATYYTPSGIATVSGAPALVIDTKMSAHLAARDEPIAHRQALLAHAAATIRERPNDPRTFVLALPRDVDAEAAAAAVAALTGAPFTMPGTVPPVADGAFVQTDGQRPATWAVAEQSPATPETAINQRASEAIARASAIASTTSNGESLVSDLRIAERHLWSTALAESRGERMRVLDAIEQRAASLAGAITVETASSLLLISDQPDIPIHINSALSAPADVVVDLVAQDPRLQTPGVVEATLTPGARTTVAMPVNAVGSGDLKVRVRVMSADGQEIASSAPFDVRVRADWENVGTAIAAAALALLVVGGIIRTIARNRQRGVRGRGHVPPADTAPSLKEK</sequence>
<feature type="chain" id="PRO_5011702424" evidence="3">
    <location>
        <begin position="30"/>
        <end position="639"/>
    </location>
</feature>
<gene>
    <name evidence="4" type="ORF">SAMN02910418_02025</name>
</gene>
<keyword evidence="2" id="KW-0472">Membrane</keyword>
<reference evidence="5" key="1">
    <citation type="submission" date="2016-10" db="EMBL/GenBank/DDBJ databases">
        <authorList>
            <person name="Varghese N."/>
            <person name="Submissions S."/>
        </authorList>
    </citation>
    <scope>NUCLEOTIDE SEQUENCE [LARGE SCALE GENOMIC DNA]</scope>
    <source>
        <strain evidence="5">KPR-1</strain>
    </source>
</reference>